<dbReference type="Pfam" id="PF00296">
    <property type="entry name" value="Bac_luciferase"/>
    <property type="match status" value="1"/>
</dbReference>
<accession>A0ABT9MYK0</accession>
<comment type="caution">
    <text evidence="6">The sequence shown here is derived from an EMBL/GenBank/DDBJ whole genome shotgun (WGS) entry which is preliminary data.</text>
</comment>
<dbReference type="Gene3D" id="3.20.20.30">
    <property type="entry name" value="Luciferase-like domain"/>
    <property type="match status" value="1"/>
</dbReference>
<keyword evidence="7" id="KW-1185">Reference proteome</keyword>
<evidence type="ECO:0000256" key="1">
    <source>
        <dbReference type="ARBA" id="ARBA00022630"/>
    </source>
</evidence>
<evidence type="ECO:0000256" key="2">
    <source>
        <dbReference type="ARBA" id="ARBA00022643"/>
    </source>
</evidence>
<keyword evidence="2" id="KW-0288">FMN</keyword>
<sequence length="293" mass="32683">MTVRFGVFVPQGWKMDLTEIADPIEQYEAMTAVAKAADAGPWDSIWVYDHFHTTPEPTMNTVFEAWTATATLARDTSRVNIGQMVGCNGYRHPALYAKMASTVDVASHGRLFAGLGAGWYEHEWKAYGYEWPELKDRMGAFREAVEIVTRMWTEDSPVFSGKHYSIDKPINEPKGVRKPHPSFWIGGGGENVTLKLVAKHANGANFGNGDPDVIREKLAILRRHCDTAGRDYDDIIKSTSVNVDLSWSPAQLQAAIDSVLEAGADYPILYFPRVAYDHTPLLRFAADIIPQYS</sequence>
<dbReference type="SUPFAM" id="SSF51679">
    <property type="entry name" value="Bacterial luciferase-like"/>
    <property type="match status" value="1"/>
</dbReference>
<dbReference type="PANTHER" id="PTHR42847">
    <property type="entry name" value="ALKANESULFONATE MONOOXYGENASE"/>
    <property type="match status" value="1"/>
</dbReference>
<organism evidence="6 7">
    <name type="scientific">Catenuloplanes nepalensis</name>
    <dbReference type="NCBI Taxonomy" id="587533"/>
    <lineage>
        <taxon>Bacteria</taxon>
        <taxon>Bacillati</taxon>
        <taxon>Actinomycetota</taxon>
        <taxon>Actinomycetes</taxon>
        <taxon>Micromonosporales</taxon>
        <taxon>Micromonosporaceae</taxon>
        <taxon>Catenuloplanes</taxon>
    </lineage>
</organism>
<keyword evidence="3" id="KW-0560">Oxidoreductase</keyword>
<evidence type="ECO:0000313" key="6">
    <source>
        <dbReference type="EMBL" id="MDP9796527.1"/>
    </source>
</evidence>
<dbReference type="RefSeq" id="WP_306833165.1">
    <property type="nucleotide sequence ID" value="NZ_JAUSRA010000001.1"/>
</dbReference>
<reference evidence="6 7" key="1">
    <citation type="submission" date="2023-07" db="EMBL/GenBank/DDBJ databases">
        <title>Sequencing the genomes of 1000 actinobacteria strains.</title>
        <authorList>
            <person name="Klenk H.-P."/>
        </authorList>
    </citation>
    <scope>NUCLEOTIDE SEQUENCE [LARGE SCALE GENOMIC DNA]</scope>
    <source>
        <strain evidence="6 7">DSM 44710</strain>
    </source>
</reference>
<evidence type="ECO:0000259" key="5">
    <source>
        <dbReference type="Pfam" id="PF00296"/>
    </source>
</evidence>
<protein>
    <submittedName>
        <fullName evidence="6">F420-dependent oxidoreductase-like protein</fullName>
    </submittedName>
</protein>
<dbReference type="InterPro" id="IPR050172">
    <property type="entry name" value="SsuD_RutA_monooxygenase"/>
</dbReference>
<dbReference type="PANTHER" id="PTHR42847:SF8">
    <property type="entry name" value="CONSERVED PROTEIN"/>
    <property type="match status" value="1"/>
</dbReference>
<keyword evidence="4" id="KW-0503">Monooxygenase</keyword>
<dbReference type="NCBIfam" id="TIGR03560">
    <property type="entry name" value="F420_Rv1855c"/>
    <property type="match status" value="1"/>
</dbReference>
<dbReference type="Proteomes" id="UP001240984">
    <property type="component" value="Unassembled WGS sequence"/>
</dbReference>
<dbReference type="InterPro" id="IPR011251">
    <property type="entry name" value="Luciferase-like_dom"/>
</dbReference>
<gene>
    <name evidence="6" type="ORF">J2S43_005039</name>
</gene>
<evidence type="ECO:0000313" key="7">
    <source>
        <dbReference type="Proteomes" id="UP001240984"/>
    </source>
</evidence>
<feature type="domain" description="Luciferase-like" evidence="5">
    <location>
        <begin position="4"/>
        <end position="260"/>
    </location>
</feature>
<evidence type="ECO:0000256" key="3">
    <source>
        <dbReference type="ARBA" id="ARBA00023002"/>
    </source>
</evidence>
<dbReference type="EMBL" id="JAUSRA010000001">
    <property type="protein sequence ID" value="MDP9796527.1"/>
    <property type="molecule type" value="Genomic_DNA"/>
</dbReference>
<keyword evidence="1" id="KW-0285">Flavoprotein</keyword>
<proteinExistence type="predicted"/>
<evidence type="ECO:0000256" key="4">
    <source>
        <dbReference type="ARBA" id="ARBA00023033"/>
    </source>
</evidence>
<dbReference type="InterPro" id="IPR036661">
    <property type="entry name" value="Luciferase-like_sf"/>
</dbReference>
<dbReference type="InterPro" id="IPR019952">
    <property type="entry name" value="F420_OxRdatse_Rv1855c_pred"/>
</dbReference>
<name>A0ABT9MYK0_9ACTN</name>